<organism evidence="2">
    <name type="scientific">uncultured Rubrobacteraceae bacterium</name>
    <dbReference type="NCBI Taxonomy" id="349277"/>
    <lineage>
        <taxon>Bacteria</taxon>
        <taxon>Bacillati</taxon>
        <taxon>Actinomycetota</taxon>
        <taxon>Rubrobacteria</taxon>
        <taxon>Rubrobacterales</taxon>
        <taxon>Rubrobacteraceae</taxon>
        <taxon>environmental samples</taxon>
    </lineage>
</organism>
<reference evidence="2" key="1">
    <citation type="submission" date="2020-02" db="EMBL/GenBank/DDBJ databases">
        <authorList>
            <person name="Meier V. D."/>
        </authorList>
    </citation>
    <scope>NUCLEOTIDE SEQUENCE</scope>
    <source>
        <strain evidence="2">AVDCRST_MAG12</strain>
    </source>
</reference>
<dbReference type="AlphaFoldDB" id="A0A6J4T013"/>
<feature type="compositionally biased region" description="Gly residues" evidence="1">
    <location>
        <begin position="1"/>
        <end position="11"/>
    </location>
</feature>
<protein>
    <submittedName>
        <fullName evidence="2">Uncharacterized protein</fullName>
    </submittedName>
</protein>
<dbReference type="EMBL" id="CADCVK010000439">
    <property type="protein sequence ID" value="CAA9509519.1"/>
    <property type="molecule type" value="Genomic_DNA"/>
</dbReference>
<evidence type="ECO:0000313" key="2">
    <source>
        <dbReference type="EMBL" id="CAA9509519.1"/>
    </source>
</evidence>
<gene>
    <name evidence="2" type="ORF">AVDCRST_MAG12-3147</name>
</gene>
<name>A0A6J4T013_9ACTN</name>
<sequence>GPCPTPGGGRHVFGATNGARARPTSPRAGLRGGRKGPV</sequence>
<accession>A0A6J4T013</accession>
<feature type="non-terminal residue" evidence="2">
    <location>
        <position position="38"/>
    </location>
</feature>
<evidence type="ECO:0000256" key="1">
    <source>
        <dbReference type="SAM" id="MobiDB-lite"/>
    </source>
</evidence>
<feature type="non-terminal residue" evidence="2">
    <location>
        <position position="1"/>
    </location>
</feature>
<feature type="region of interest" description="Disordered" evidence="1">
    <location>
        <begin position="1"/>
        <end position="38"/>
    </location>
</feature>
<proteinExistence type="predicted"/>